<reference evidence="1 2" key="1">
    <citation type="submission" date="2019-11" db="EMBL/GenBank/DDBJ databases">
        <title>Escherichia alba sp. nov. isolated from the gut of plastic-eating superworms Zophobas atratus.</title>
        <authorList>
            <person name="Yang Y."/>
        </authorList>
    </citation>
    <scope>NUCLEOTIDE SEQUENCE [LARGE SCALE GENOMIC DNA]</scope>
    <source>
        <strain evidence="2">BIT-B35</strain>
    </source>
</reference>
<dbReference type="OrthoDB" id="6057701at2"/>
<evidence type="ECO:0000313" key="1">
    <source>
        <dbReference type="EMBL" id="MTH46485.1"/>
    </source>
</evidence>
<organism evidence="1 2">
    <name type="scientific">Intestinirhabdus alba</name>
    <dbReference type="NCBI Taxonomy" id="2899544"/>
    <lineage>
        <taxon>Bacteria</taxon>
        <taxon>Pseudomonadati</taxon>
        <taxon>Pseudomonadota</taxon>
        <taxon>Gammaproteobacteria</taxon>
        <taxon>Enterobacterales</taxon>
        <taxon>Enterobacteriaceae</taxon>
        <taxon>Intestinirhabdus</taxon>
    </lineage>
</organism>
<dbReference type="Proteomes" id="UP000477739">
    <property type="component" value="Unassembled WGS sequence"/>
</dbReference>
<sequence length="306" mass="34039">MENAITNAPSVTLTERLNHYPEMYRYLLLDPLKTVASVNPLHPQQLKQSPGENAIYPVLRRDLAYSPEHCPLLVLLASPGEACTCPWLDGTEGYARGEALQDKRYLCGWLVSSQKPEQLAVSLAEQCDRISQTFLPFFEPLRFELLQAMSPVNGLAGSIWPVSQWWYMTVAGELACQTGQASDEKWRLNWGAEWIQQNVRAVGQILQAWGAVSTVLPSDAAMQAAIMWKKTAETGLKDPRDRYFLATCSLGTGVDIAQHPAVNDLIQQVIAEPSVPLSRRLQALPETIKQALMNEACHPTERNKGV</sequence>
<accession>A0A6L6IK16</accession>
<gene>
    <name evidence="1" type="ORF">GJV78_09520</name>
</gene>
<dbReference type="EMBL" id="WMJZ01000010">
    <property type="protein sequence ID" value="MTH46485.1"/>
    <property type="molecule type" value="Genomic_DNA"/>
</dbReference>
<dbReference type="AlphaFoldDB" id="A0A6L6IK16"/>
<name>A0A6L6IK16_9ENTR</name>
<comment type="caution">
    <text evidence="1">The sequence shown here is derived from an EMBL/GenBank/DDBJ whole genome shotgun (WGS) entry which is preliminary data.</text>
</comment>
<proteinExistence type="predicted"/>
<dbReference type="RefSeq" id="WP_155108111.1">
    <property type="nucleotide sequence ID" value="NZ_WMJZ01000010.1"/>
</dbReference>
<protein>
    <recommendedName>
        <fullName evidence="3">DUF4123 domain-containing protein</fullName>
    </recommendedName>
</protein>
<evidence type="ECO:0008006" key="3">
    <source>
        <dbReference type="Google" id="ProtNLM"/>
    </source>
</evidence>
<evidence type="ECO:0000313" key="2">
    <source>
        <dbReference type="Proteomes" id="UP000477739"/>
    </source>
</evidence>
<keyword evidence="2" id="KW-1185">Reference proteome</keyword>